<keyword evidence="2" id="KW-1185">Reference proteome</keyword>
<protein>
    <submittedName>
        <fullName evidence="1">Uncharacterized protein</fullName>
    </submittedName>
</protein>
<dbReference type="EMBL" id="LSRX01000542">
    <property type="protein sequence ID" value="OLP94440.1"/>
    <property type="molecule type" value="Genomic_DNA"/>
</dbReference>
<dbReference type="AlphaFoldDB" id="A0A1Q9DH56"/>
<evidence type="ECO:0000313" key="1">
    <source>
        <dbReference type="EMBL" id="OLP94440.1"/>
    </source>
</evidence>
<dbReference type="OrthoDB" id="408321at2759"/>
<accession>A0A1Q9DH56</accession>
<dbReference type="Proteomes" id="UP000186817">
    <property type="component" value="Unassembled WGS sequence"/>
</dbReference>
<name>A0A1Q9DH56_SYMMI</name>
<proteinExistence type="predicted"/>
<organism evidence="1 2">
    <name type="scientific">Symbiodinium microadriaticum</name>
    <name type="common">Dinoflagellate</name>
    <name type="synonym">Zooxanthella microadriatica</name>
    <dbReference type="NCBI Taxonomy" id="2951"/>
    <lineage>
        <taxon>Eukaryota</taxon>
        <taxon>Sar</taxon>
        <taxon>Alveolata</taxon>
        <taxon>Dinophyceae</taxon>
        <taxon>Suessiales</taxon>
        <taxon>Symbiodiniaceae</taxon>
        <taxon>Symbiodinium</taxon>
    </lineage>
</organism>
<sequence length="707" mass="79674">MAREVICWSDVWVYHECCDVATYGPGGLGLCFSQEILTFDLCCPHPYYRPVPPPNLKVEIVDSPWGDVHLGCDSSFPWAPHALAPALLHGPAYHPNTGEHMEDLLPFEGSTGRGVRQERMGLRGSDEEAADRTQRVRHELARRWGAMGFRSFMRGARLYYETREWGVEMVAILSQIMANFGHSLSQCMPGTLLAVLIKAETLFDLDLGAARRLHWTAKALLQRALTERRMNWTLGEEDPSSSQGILALALEHVQRLEERRQPPSRPWVVDLVFPLCSFKELNAISEGLALIGSGVGSVFDPLDGWPAGTLQARKARDHNRIRGPWRHARFRLFIYAVCGTYGLFGRHADSASILPQEEAKLAKEIFSGLSSSTVQLFREGPEELPPLHLAVFEEEVPTGDVAAYVHHLAVASSSQNLGNITMLLHPDFLEHVRSWMVVSIFRAFLNGAWPQEVDFLYLGWRHEGPVSPGGRVASHLRYHCDIEAGPGGRLGPCDVGYNPRLLENMWQMIFGRPLDPFSGDDLGGYDFSQLLVTRRAVLNRPARYWRYLSKVLSAKSSFELLPGTRFISRRTDLTVNDPHNKGVCAWFEHMWHMLFDPRYFPRKAGTVQEADLRSYTRLHDEALPLGLRAGPDTVLGRHYWLNAEQQCRALRDEQAAVLVTFWLHSEHFCGDHLDEQVKVMLPPLGETGQKTRSRPGSLRNIAVGNDD</sequence>
<reference evidence="1 2" key="1">
    <citation type="submission" date="2016-02" db="EMBL/GenBank/DDBJ databases">
        <title>Genome analysis of coral dinoflagellate symbionts highlights evolutionary adaptations to a symbiotic lifestyle.</title>
        <authorList>
            <person name="Aranda M."/>
            <person name="Li Y."/>
            <person name="Liew Y.J."/>
            <person name="Baumgarten S."/>
            <person name="Simakov O."/>
            <person name="Wilson M."/>
            <person name="Piel J."/>
            <person name="Ashoor H."/>
            <person name="Bougouffa S."/>
            <person name="Bajic V.B."/>
            <person name="Ryu T."/>
            <person name="Ravasi T."/>
            <person name="Bayer T."/>
            <person name="Micklem G."/>
            <person name="Kim H."/>
            <person name="Bhak J."/>
            <person name="Lajeunesse T.C."/>
            <person name="Voolstra C.R."/>
        </authorList>
    </citation>
    <scope>NUCLEOTIDE SEQUENCE [LARGE SCALE GENOMIC DNA]</scope>
    <source>
        <strain evidence="1 2">CCMP2467</strain>
    </source>
</reference>
<comment type="caution">
    <text evidence="1">The sequence shown here is derived from an EMBL/GenBank/DDBJ whole genome shotgun (WGS) entry which is preliminary data.</text>
</comment>
<evidence type="ECO:0000313" key="2">
    <source>
        <dbReference type="Proteomes" id="UP000186817"/>
    </source>
</evidence>
<gene>
    <name evidence="1" type="ORF">AK812_SmicGene23545</name>
</gene>